<name>A0A183B8W8_9TREM</name>
<dbReference type="PANTHER" id="PTHR18919">
    <property type="entry name" value="ACETYL-COA C-ACYLTRANSFERASE"/>
    <property type="match status" value="1"/>
</dbReference>
<evidence type="ECO:0000313" key="7">
    <source>
        <dbReference type="EMBL" id="VDP92925.1"/>
    </source>
</evidence>
<dbReference type="OrthoDB" id="5404651at2759"/>
<keyword evidence="8" id="KW-1185">Reference proteome</keyword>
<evidence type="ECO:0000313" key="9">
    <source>
        <dbReference type="WBParaSite" id="ECPE_0001569301-mRNA-1"/>
    </source>
</evidence>
<comment type="similarity">
    <text evidence="1 4">Belongs to the thiolase-like superfamily. Thiolase family.</text>
</comment>
<feature type="domain" description="Thiolase N-terminal" evidence="5">
    <location>
        <begin position="25"/>
        <end position="85"/>
    </location>
</feature>
<feature type="domain" description="Thiolase C-terminal" evidence="6">
    <location>
        <begin position="95"/>
        <end position="152"/>
    </location>
</feature>
<evidence type="ECO:0000256" key="2">
    <source>
        <dbReference type="ARBA" id="ARBA00022679"/>
    </source>
</evidence>
<organism evidence="9">
    <name type="scientific">Echinostoma caproni</name>
    <dbReference type="NCBI Taxonomy" id="27848"/>
    <lineage>
        <taxon>Eukaryota</taxon>
        <taxon>Metazoa</taxon>
        <taxon>Spiralia</taxon>
        <taxon>Lophotrochozoa</taxon>
        <taxon>Platyhelminthes</taxon>
        <taxon>Trematoda</taxon>
        <taxon>Digenea</taxon>
        <taxon>Plagiorchiida</taxon>
        <taxon>Echinostomata</taxon>
        <taxon>Echinostomatoidea</taxon>
        <taxon>Echinostomatidae</taxon>
        <taxon>Echinostoma</taxon>
    </lineage>
</organism>
<dbReference type="Proteomes" id="UP000272942">
    <property type="component" value="Unassembled WGS sequence"/>
</dbReference>
<dbReference type="AlphaFoldDB" id="A0A183B8W8"/>
<dbReference type="InterPro" id="IPR020617">
    <property type="entry name" value="Thiolase_C"/>
</dbReference>
<gene>
    <name evidence="7" type="ORF">ECPE_LOCUS15653</name>
</gene>
<keyword evidence="3 4" id="KW-0012">Acyltransferase</keyword>
<reference evidence="9" key="1">
    <citation type="submission" date="2016-06" db="UniProtKB">
        <authorList>
            <consortium name="WormBaseParasite"/>
        </authorList>
    </citation>
    <scope>IDENTIFICATION</scope>
</reference>
<evidence type="ECO:0000256" key="1">
    <source>
        <dbReference type="ARBA" id="ARBA00010982"/>
    </source>
</evidence>
<dbReference type="PANTHER" id="PTHR18919:SF107">
    <property type="entry name" value="ACETYL-COA ACETYLTRANSFERASE, CYTOSOLIC"/>
    <property type="match status" value="1"/>
</dbReference>
<dbReference type="EMBL" id="UZAN01061324">
    <property type="protein sequence ID" value="VDP92925.1"/>
    <property type="molecule type" value="Genomic_DNA"/>
</dbReference>
<accession>A0A183B8W8</accession>
<proteinExistence type="inferred from homology"/>
<dbReference type="InterPro" id="IPR016039">
    <property type="entry name" value="Thiolase-like"/>
</dbReference>
<protein>
    <submittedName>
        <fullName evidence="9">Thiolase_N domain-containing protein</fullName>
    </submittedName>
</protein>
<evidence type="ECO:0000259" key="5">
    <source>
        <dbReference type="Pfam" id="PF00108"/>
    </source>
</evidence>
<dbReference type="Gene3D" id="3.40.47.10">
    <property type="match status" value="1"/>
</dbReference>
<sequence length="162" mass="17571">MVFRKNADSNNLSPIEVEWTVPSSEKKGANLIVITKDEFPRSDTTIEALARLKPAFCDDAGHGTVTAGNASGVNDGAAFVLLCRSDQLTHLGSRKPLARIVGWHQVGLEPELMGLGPVQAIRGLLEKIHWSVESVDVFEVNEAFAAQSIAVSPRHSSHYKVQ</sequence>
<dbReference type="WBParaSite" id="ECPE_0001569301-mRNA-1">
    <property type="protein sequence ID" value="ECPE_0001569301-mRNA-1"/>
    <property type="gene ID" value="ECPE_0001569301"/>
</dbReference>
<dbReference type="SUPFAM" id="SSF53901">
    <property type="entry name" value="Thiolase-like"/>
    <property type="match status" value="1"/>
</dbReference>
<reference evidence="7 8" key="2">
    <citation type="submission" date="2018-11" db="EMBL/GenBank/DDBJ databases">
        <authorList>
            <consortium name="Pathogen Informatics"/>
        </authorList>
    </citation>
    <scope>NUCLEOTIDE SEQUENCE [LARGE SCALE GENOMIC DNA]</scope>
    <source>
        <strain evidence="7 8">Egypt</strain>
    </source>
</reference>
<dbReference type="Pfam" id="PF00108">
    <property type="entry name" value="Thiolase_N"/>
    <property type="match status" value="1"/>
</dbReference>
<evidence type="ECO:0000256" key="4">
    <source>
        <dbReference type="RuleBase" id="RU003557"/>
    </source>
</evidence>
<dbReference type="Pfam" id="PF02803">
    <property type="entry name" value="Thiolase_C"/>
    <property type="match status" value="1"/>
</dbReference>
<evidence type="ECO:0000256" key="3">
    <source>
        <dbReference type="ARBA" id="ARBA00023315"/>
    </source>
</evidence>
<dbReference type="GO" id="GO:0016747">
    <property type="term" value="F:acyltransferase activity, transferring groups other than amino-acyl groups"/>
    <property type="evidence" value="ECO:0007669"/>
    <property type="project" value="InterPro"/>
</dbReference>
<evidence type="ECO:0000259" key="6">
    <source>
        <dbReference type="Pfam" id="PF02803"/>
    </source>
</evidence>
<evidence type="ECO:0000313" key="8">
    <source>
        <dbReference type="Proteomes" id="UP000272942"/>
    </source>
</evidence>
<keyword evidence="2 4" id="KW-0808">Transferase</keyword>
<dbReference type="InterPro" id="IPR020616">
    <property type="entry name" value="Thiolase_N"/>
</dbReference>